<organism evidence="1 2">
    <name type="scientific">Malikia spinosa</name>
    <dbReference type="NCBI Taxonomy" id="86180"/>
    <lineage>
        <taxon>Bacteria</taxon>
        <taxon>Pseudomonadati</taxon>
        <taxon>Pseudomonadota</taxon>
        <taxon>Betaproteobacteria</taxon>
        <taxon>Burkholderiales</taxon>
        <taxon>Comamonadaceae</taxon>
        <taxon>Malikia</taxon>
    </lineage>
</organism>
<protein>
    <submittedName>
        <fullName evidence="1">Uncharacterized protein</fullName>
    </submittedName>
</protein>
<dbReference type="Proteomes" id="UP000481947">
    <property type="component" value="Unassembled WGS sequence"/>
</dbReference>
<evidence type="ECO:0000313" key="2">
    <source>
        <dbReference type="Proteomes" id="UP000481947"/>
    </source>
</evidence>
<accession>A0A7C9N8U8</accession>
<dbReference type="AlphaFoldDB" id="A0A7C9N8U8"/>
<proteinExistence type="predicted"/>
<reference evidence="1 2" key="1">
    <citation type="submission" date="2019-09" db="EMBL/GenBank/DDBJ databases">
        <title>Identification of Malikia spinosa a prominent benzene-, toluene-, and ethylbenzene-degrading bacterium: enrichment, isolation and whole genome sequencing.</title>
        <authorList>
            <person name="Tancsics A."/>
            <person name="Revesz F."/>
            <person name="Kriszt B."/>
        </authorList>
    </citation>
    <scope>NUCLEOTIDE SEQUENCE [LARGE SCALE GENOMIC DNA]</scope>
    <source>
        <strain evidence="1 2">AB6</strain>
    </source>
</reference>
<sequence length="827" mass="90359">MRLHQAVYGAAAGHALLVASDEGLAGQFRSVAWRTDLPQTCPAGVEWVPFFRLIRESGWLMLVHTRRDVAANRGGMVLSRAAFIPLADVELLGDLRPLAAVLESPWSEGERLEPIELGASLDLEKAVEASQGAVAIATALGAHGPRPIVIRQGQGQGLEEAMFELWHRAPQEYRNKLTFGLSFGPDDVHELAVVCTPEALISRWLPAQVIDLLTPIKAGAHAATILDSPAETSVRDFAKQAGLRLDSPVAVAVALQAFDLWRQQGTPDDDILLLRMLIDASDKSAAAEAVKLVATKRVLASAAHWTVDNVKAMRNLDFAGLPEAPMLSSGVKLWVKDRATSVNADGLQEVLAAWNSGKPTPMWLAAVEAGFRAASEVKTIHKRGFEAVWQLLKLEAAQASRLLSLLNPAHEKHLLGVVDDSVATDVADALVPGLFAKGWWQLGGVLLARSCAPLGAAEAALAVSPGSKAATQALLAGALSKANDIELVNVAISVQDPHVTKMAAHACVRTPSVLKRFDWKRFEWFLLFKQAFDLSPAVVYALPDCKAGLGETIAAQMAVESLWAVVATTPLANLVEVSERERAWNLIPIPHAAKILDATARGWLDRFERGDQRLASVEPCLAAVIVAIVKRRSYLIDVLQRSPAAFLLYLDDFCFESDREVYEFLVDLSHSALRLNEAAAKAVGQLINRNQWRDAARDAKDLLNVRTDLNPLYRECYRLLGFVDMLWVSYKIGLSPPLTKDEAWDAFEAEAAALYPSGPWHDELWSRCGGDPGDLSNEGSGRASWHRCIRGLRNGLAPGAEAVLHEMSNQYRYNYTLRQLQQQSFWR</sequence>
<dbReference type="EMBL" id="VYSB01000009">
    <property type="protein sequence ID" value="MYZ52462.1"/>
    <property type="molecule type" value="Genomic_DNA"/>
</dbReference>
<evidence type="ECO:0000313" key="1">
    <source>
        <dbReference type="EMBL" id="MYZ52462.1"/>
    </source>
</evidence>
<dbReference type="RefSeq" id="WP_161125301.1">
    <property type="nucleotide sequence ID" value="NZ_VYSB01000009.1"/>
</dbReference>
<name>A0A7C9N8U8_9BURK</name>
<gene>
    <name evidence="1" type="ORF">F5985_10025</name>
</gene>
<comment type="caution">
    <text evidence="1">The sequence shown here is derived from an EMBL/GenBank/DDBJ whole genome shotgun (WGS) entry which is preliminary data.</text>
</comment>
<dbReference type="Pfam" id="PF20012">
    <property type="entry name" value="GAP1-N1"/>
    <property type="match status" value="1"/>
</dbReference>